<name>A0A5J4KNW2_9CHLR</name>
<dbReference type="RefSeq" id="WP_151756021.1">
    <property type="nucleotide sequence ID" value="NZ_BKZW01000001.1"/>
</dbReference>
<gene>
    <name evidence="2" type="ORF">KDW_22520</name>
</gene>
<keyword evidence="3" id="KW-1185">Reference proteome</keyword>
<dbReference type="Proteomes" id="UP000326912">
    <property type="component" value="Unassembled WGS sequence"/>
</dbReference>
<evidence type="ECO:0000313" key="3">
    <source>
        <dbReference type="Proteomes" id="UP000326912"/>
    </source>
</evidence>
<dbReference type="EMBL" id="BKZW01000001">
    <property type="protein sequence ID" value="GER88090.1"/>
    <property type="molecule type" value="Genomic_DNA"/>
</dbReference>
<dbReference type="AlphaFoldDB" id="A0A5J4KNW2"/>
<accession>A0A5J4KNW2</accession>
<evidence type="ECO:0000256" key="1">
    <source>
        <dbReference type="SAM" id="MobiDB-lite"/>
    </source>
</evidence>
<reference evidence="2 3" key="1">
    <citation type="submission" date="2019-10" db="EMBL/GenBank/DDBJ databases">
        <title>Dictyobacter vulcani sp. nov., within the class Ktedonobacteria, isolated from soil of volcanic Mt. Zao.</title>
        <authorList>
            <person name="Zheng Y."/>
            <person name="Wang C.M."/>
            <person name="Sakai Y."/>
            <person name="Abe K."/>
            <person name="Yokota A."/>
            <person name="Yabe S."/>
        </authorList>
    </citation>
    <scope>NUCLEOTIDE SEQUENCE [LARGE SCALE GENOMIC DNA]</scope>
    <source>
        <strain evidence="2 3">W12</strain>
    </source>
</reference>
<organism evidence="2 3">
    <name type="scientific">Dictyobacter vulcani</name>
    <dbReference type="NCBI Taxonomy" id="2607529"/>
    <lineage>
        <taxon>Bacteria</taxon>
        <taxon>Bacillati</taxon>
        <taxon>Chloroflexota</taxon>
        <taxon>Ktedonobacteria</taxon>
        <taxon>Ktedonobacterales</taxon>
        <taxon>Dictyobacteraceae</taxon>
        <taxon>Dictyobacter</taxon>
    </lineage>
</organism>
<proteinExistence type="predicted"/>
<feature type="region of interest" description="Disordered" evidence="1">
    <location>
        <begin position="87"/>
        <end position="122"/>
    </location>
</feature>
<comment type="caution">
    <text evidence="2">The sequence shown here is derived from an EMBL/GenBank/DDBJ whole genome shotgun (WGS) entry which is preliminary data.</text>
</comment>
<feature type="compositionally biased region" description="Polar residues" evidence="1">
    <location>
        <begin position="106"/>
        <end position="119"/>
    </location>
</feature>
<sequence length="232" mass="26165">MSDQTGTITDRLADVMRVITFSRQTGMLTVERGGNEGSEIIYVRFLKGKVIGTQVAPYYTGANPVEWLQSWGTCRFKFEHIAENKLNSPEAQFPTPPQTQPKSPSRTITTSPATISRNTDPLRPVISPFVQPGFPLSGPISRQQTDPYQTPLPASLYQTPLPVQRIPHKRFANNENSLRHLGQQGLSRGHRQVFLLIDNQRTPQELARLTSRRLDEVYMILTDLERIGLITL</sequence>
<protein>
    <recommendedName>
        <fullName evidence="4">DUF4388 domain-containing protein</fullName>
    </recommendedName>
</protein>
<evidence type="ECO:0008006" key="4">
    <source>
        <dbReference type="Google" id="ProtNLM"/>
    </source>
</evidence>
<evidence type="ECO:0000313" key="2">
    <source>
        <dbReference type="EMBL" id="GER88090.1"/>
    </source>
</evidence>